<evidence type="ECO:0000313" key="2">
    <source>
        <dbReference type="EMBL" id="CAK0827153.1"/>
    </source>
</evidence>
<evidence type="ECO:0000259" key="1">
    <source>
        <dbReference type="Pfam" id="PF08031"/>
    </source>
</evidence>
<proteinExistence type="predicted"/>
<keyword evidence="3" id="KW-1185">Reference proteome</keyword>
<dbReference type="InterPro" id="IPR012951">
    <property type="entry name" value="BBE"/>
</dbReference>
<dbReference type="Proteomes" id="UP001189429">
    <property type="component" value="Unassembled WGS sequence"/>
</dbReference>
<name>A0ABN9S636_9DINO</name>
<gene>
    <name evidence="2" type="ORF">PCOR1329_LOCUS26762</name>
</gene>
<organism evidence="2 3">
    <name type="scientific">Prorocentrum cordatum</name>
    <dbReference type="NCBI Taxonomy" id="2364126"/>
    <lineage>
        <taxon>Eukaryota</taxon>
        <taxon>Sar</taxon>
        <taxon>Alveolata</taxon>
        <taxon>Dinophyceae</taxon>
        <taxon>Prorocentrales</taxon>
        <taxon>Prorocentraceae</taxon>
        <taxon>Prorocentrum</taxon>
    </lineage>
</organism>
<comment type="caution">
    <text evidence="2">The sequence shown here is derived from an EMBL/GenBank/DDBJ whole genome shotgun (WGS) entry which is preliminary data.</text>
</comment>
<sequence length="146" mass="16189">MGGKQRIASDGKTVQPKGYREAAMQVMFTSNGNHTEFIAMISEVSGMVLKFLGIPGQGSADGFPGFTEMNHQPGRFAGPLKSDWRIPCPLDFTMEQRWTQCMSVQETVWGTTNLKRLEAVKDKLDPRHLFTVHFGVGNKDVVDAVI</sequence>
<dbReference type="Pfam" id="PF08031">
    <property type="entry name" value="BBE"/>
    <property type="match status" value="1"/>
</dbReference>
<protein>
    <recommendedName>
        <fullName evidence="1">Berberine/berberine-like domain-containing protein</fullName>
    </recommendedName>
</protein>
<reference evidence="2" key="1">
    <citation type="submission" date="2023-10" db="EMBL/GenBank/DDBJ databases">
        <authorList>
            <person name="Chen Y."/>
            <person name="Shah S."/>
            <person name="Dougan E. K."/>
            <person name="Thang M."/>
            <person name="Chan C."/>
        </authorList>
    </citation>
    <scope>NUCLEOTIDE SEQUENCE [LARGE SCALE GENOMIC DNA]</scope>
</reference>
<accession>A0ABN9S636</accession>
<evidence type="ECO:0000313" key="3">
    <source>
        <dbReference type="Proteomes" id="UP001189429"/>
    </source>
</evidence>
<feature type="domain" description="Berberine/berberine-like" evidence="1">
    <location>
        <begin position="104"/>
        <end position="136"/>
    </location>
</feature>
<dbReference type="EMBL" id="CAUYUJ010009569">
    <property type="protein sequence ID" value="CAK0827153.1"/>
    <property type="molecule type" value="Genomic_DNA"/>
</dbReference>